<protein>
    <submittedName>
        <fullName evidence="1">Uncharacterized protein</fullName>
    </submittedName>
</protein>
<evidence type="ECO:0000313" key="1">
    <source>
        <dbReference type="EMBL" id="KAJ9651131.1"/>
    </source>
</evidence>
<organism evidence="1 2">
    <name type="scientific">Neophaeococcomyces mojaviensis</name>
    <dbReference type="NCBI Taxonomy" id="3383035"/>
    <lineage>
        <taxon>Eukaryota</taxon>
        <taxon>Fungi</taxon>
        <taxon>Dikarya</taxon>
        <taxon>Ascomycota</taxon>
        <taxon>Pezizomycotina</taxon>
        <taxon>Eurotiomycetes</taxon>
        <taxon>Chaetothyriomycetidae</taxon>
        <taxon>Chaetothyriales</taxon>
        <taxon>Chaetothyriales incertae sedis</taxon>
        <taxon>Neophaeococcomyces</taxon>
    </lineage>
</organism>
<proteinExistence type="predicted"/>
<sequence length="592" mass="66288">MKESYLPTLLQMRMLVGFLGERAQYAWWPTAFYEASNKLFLEPVFSKTSRLAQYHGVLEAARRLHDEHLSVGSYHLFRLPEEVEQDLHATVQSSVGEELASQAPQSKEAALDALKRLAATGGTSSVGPTAVGGIKDLDSTDTLKAIAAAYLSAFTQNAKTYPYLLQAGLGLVNETKTLLDLWSPGMSANQLHQVALESGRFPTVTARRLRNIVVECFAPRYLVAGGAPAAHLKRLSATISTADLTQLMLVFTSRANPILGDFVRHVYWARYAGGYTQITNEDARTFVERGIDDGKTIKRWSETTVRRVSAYLTGCCADYGMLERGLRSSRRILPFRISPAVAAYLAYELHFSCVGDNALLTHEDWQLFGLAREDVLEEIKRLSLKGLLIVQAAGDVIRISWKQQDMEALCDLRERIRHGRELGHASFEPIYYLVFPPEQILEVKRQTPAWVAKLHQEGWDVHTFSIAEQIWALLKDDPFWSLCVMEDKSAPLDWPRTNKALADILTADNGLLKRLEDALQPLEAQQNALLLVTDLEALHPFMRIGAIESQLQGKFHVPTIFLYPGVRTGKTRLKFLGFYPEDGNYRSVHVGG</sequence>
<reference evidence="1" key="1">
    <citation type="submission" date="2022-10" db="EMBL/GenBank/DDBJ databases">
        <title>Culturing micro-colonial fungi from biological soil crusts in the Mojave desert and describing Neophaeococcomyces mojavensis, and introducing the new genera and species Taxawa tesnikishii.</title>
        <authorList>
            <person name="Kurbessoian T."/>
            <person name="Stajich J.E."/>
        </authorList>
    </citation>
    <scope>NUCLEOTIDE SEQUENCE</scope>
    <source>
        <strain evidence="1">JES_112</strain>
    </source>
</reference>
<keyword evidence="2" id="KW-1185">Reference proteome</keyword>
<dbReference type="EMBL" id="JAPDRQ010000280">
    <property type="protein sequence ID" value="KAJ9651131.1"/>
    <property type="molecule type" value="Genomic_DNA"/>
</dbReference>
<evidence type="ECO:0000313" key="2">
    <source>
        <dbReference type="Proteomes" id="UP001172386"/>
    </source>
</evidence>
<comment type="caution">
    <text evidence="1">The sequence shown here is derived from an EMBL/GenBank/DDBJ whole genome shotgun (WGS) entry which is preliminary data.</text>
</comment>
<gene>
    <name evidence="1" type="ORF">H2198_009584</name>
</gene>
<dbReference type="Proteomes" id="UP001172386">
    <property type="component" value="Unassembled WGS sequence"/>
</dbReference>
<accession>A0ACC2ZU91</accession>
<name>A0ACC2ZU91_9EURO</name>